<gene>
    <name evidence="1" type="ORF">Lalb_Chr19g0125241</name>
</gene>
<dbReference type="EMBL" id="WOCE01000019">
    <property type="protein sequence ID" value="KAE9592059.1"/>
    <property type="molecule type" value="Genomic_DNA"/>
</dbReference>
<comment type="caution">
    <text evidence="1">The sequence shown here is derived from an EMBL/GenBank/DDBJ whole genome shotgun (WGS) entry which is preliminary data.</text>
</comment>
<reference evidence="2" key="1">
    <citation type="journal article" date="2020" name="Nat. Commun.">
        <title>Genome sequence of the cluster root forming white lupin.</title>
        <authorList>
            <person name="Hufnagel B."/>
            <person name="Marques A."/>
            <person name="Soriano A."/>
            <person name="Marques L."/>
            <person name="Divol F."/>
            <person name="Doumas P."/>
            <person name="Sallet E."/>
            <person name="Mancinotti D."/>
            <person name="Carrere S."/>
            <person name="Marande W."/>
            <person name="Arribat S."/>
            <person name="Keller J."/>
            <person name="Huneau C."/>
            <person name="Blein T."/>
            <person name="Aime D."/>
            <person name="Laguerre M."/>
            <person name="Taylor J."/>
            <person name="Schubert V."/>
            <person name="Nelson M."/>
            <person name="Geu-Flores F."/>
            <person name="Crespi M."/>
            <person name="Gallardo-Guerrero K."/>
            <person name="Delaux P.-M."/>
            <person name="Salse J."/>
            <person name="Berges H."/>
            <person name="Guyot R."/>
            <person name="Gouzy J."/>
            <person name="Peret B."/>
        </authorList>
    </citation>
    <scope>NUCLEOTIDE SEQUENCE [LARGE SCALE GENOMIC DNA]</scope>
    <source>
        <strain evidence="2">cv. Amiga</strain>
    </source>
</reference>
<dbReference type="GO" id="GO:0061608">
    <property type="term" value="F:nuclear import signal receptor activity"/>
    <property type="evidence" value="ECO:0007669"/>
    <property type="project" value="TreeGrafter"/>
</dbReference>
<accession>A0A6A4NXG7</accession>
<name>A0A6A4NXG7_LUPAL</name>
<keyword evidence="2" id="KW-1185">Reference proteome</keyword>
<dbReference type="GO" id="GO:0005737">
    <property type="term" value="C:cytoplasm"/>
    <property type="evidence" value="ECO:0007669"/>
    <property type="project" value="TreeGrafter"/>
</dbReference>
<dbReference type="InterPro" id="IPR037766">
    <property type="entry name" value="FHY1"/>
</dbReference>
<evidence type="ECO:0000313" key="2">
    <source>
        <dbReference type="Proteomes" id="UP000447434"/>
    </source>
</evidence>
<dbReference type="PANTHER" id="PTHR37723:SF1">
    <property type="entry name" value="PROTEIN FAR-RED-ELONGATED HYPOCOTYL 1-LIKE"/>
    <property type="match status" value="1"/>
</dbReference>
<evidence type="ECO:0000313" key="1">
    <source>
        <dbReference type="EMBL" id="KAE9592059.1"/>
    </source>
</evidence>
<dbReference type="GO" id="GO:0009639">
    <property type="term" value="P:response to red or far red light"/>
    <property type="evidence" value="ECO:0007669"/>
    <property type="project" value="InterPro"/>
</dbReference>
<dbReference type="GO" id="GO:0051457">
    <property type="term" value="P:maintenance of protein location in nucleus"/>
    <property type="evidence" value="ECO:0007669"/>
    <property type="project" value="TreeGrafter"/>
</dbReference>
<dbReference type="PANTHER" id="PTHR37723">
    <property type="entry name" value="PROTEIN FAR-RED ELONGATED HYPOCOTYL 1"/>
    <property type="match status" value="1"/>
</dbReference>
<organism evidence="1 2">
    <name type="scientific">Lupinus albus</name>
    <name type="common">White lupine</name>
    <name type="synonym">Lupinus termis</name>
    <dbReference type="NCBI Taxonomy" id="3870"/>
    <lineage>
        <taxon>Eukaryota</taxon>
        <taxon>Viridiplantae</taxon>
        <taxon>Streptophyta</taxon>
        <taxon>Embryophyta</taxon>
        <taxon>Tracheophyta</taxon>
        <taxon>Spermatophyta</taxon>
        <taxon>Magnoliopsida</taxon>
        <taxon>eudicotyledons</taxon>
        <taxon>Gunneridae</taxon>
        <taxon>Pentapetalae</taxon>
        <taxon>rosids</taxon>
        <taxon>fabids</taxon>
        <taxon>Fabales</taxon>
        <taxon>Fabaceae</taxon>
        <taxon>Papilionoideae</taxon>
        <taxon>50 kb inversion clade</taxon>
        <taxon>genistoids sensu lato</taxon>
        <taxon>core genistoids</taxon>
        <taxon>Genisteae</taxon>
        <taxon>Lupinus</taxon>
    </lineage>
</organism>
<proteinExistence type="predicted"/>
<dbReference type="GO" id="GO:0016607">
    <property type="term" value="C:nuclear speck"/>
    <property type="evidence" value="ECO:0007669"/>
    <property type="project" value="TreeGrafter"/>
</dbReference>
<protein>
    <submittedName>
        <fullName evidence="1">Uncharacterized protein</fullName>
    </submittedName>
</protein>
<sequence length="236" mass="27274">MEQSKNTPSQLNRFHTDGVHNINIIEWRNKRKLRTDQLDLLRPKHKCRVGHFSSERTSMFDENPHFESMNNHTGKSITNTTIINDRSEFESAKDNNSFIEDSDTAMSVNEEAKVEVDCTNTYLYGKSISYSEDATIVDTECELSYHDGDTPTLENYEEHLLGLGSFSSHGYSELAEDNIEHFVDKEFEDFLYSNRVNPHAYVLSSGQWNVNKEAQSSIRSPTIDLEFEEYFSMLML</sequence>
<dbReference type="AlphaFoldDB" id="A0A6A4NXG7"/>
<dbReference type="Proteomes" id="UP000447434">
    <property type="component" value="Chromosome 19"/>
</dbReference>
<dbReference type="OrthoDB" id="1930763at2759"/>